<dbReference type="PRINTS" id="PR00625">
    <property type="entry name" value="JDOMAIN"/>
</dbReference>
<keyword evidence="6" id="KW-0143">Chaperone</keyword>
<dbReference type="GO" id="GO:0008270">
    <property type="term" value="F:zinc ion binding"/>
    <property type="evidence" value="ECO:0007669"/>
    <property type="project" value="UniProtKB-KW"/>
</dbReference>
<gene>
    <name evidence="9" type="ORF">IAB44_16660</name>
</gene>
<dbReference type="FunFam" id="2.60.260.20:FF:000005">
    <property type="entry name" value="Chaperone protein dnaJ 1, mitochondrial"/>
    <property type="match status" value="1"/>
</dbReference>
<feature type="compositionally biased region" description="Low complexity" evidence="7">
    <location>
        <begin position="152"/>
        <end position="172"/>
    </location>
</feature>
<dbReference type="PROSITE" id="PS00636">
    <property type="entry name" value="DNAJ_1"/>
    <property type="match status" value="1"/>
</dbReference>
<evidence type="ECO:0000256" key="7">
    <source>
        <dbReference type="SAM" id="MobiDB-lite"/>
    </source>
</evidence>
<dbReference type="Pfam" id="PF01556">
    <property type="entry name" value="DnaJ_C"/>
    <property type="match status" value="1"/>
</dbReference>
<dbReference type="GO" id="GO:0006260">
    <property type="term" value="P:DNA replication"/>
    <property type="evidence" value="ECO:0007669"/>
    <property type="project" value="UniProtKB-KW"/>
</dbReference>
<proteinExistence type="predicted"/>
<feature type="region of interest" description="Disordered" evidence="7">
    <location>
        <begin position="148"/>
        <end position="172"/>
    </location>
</feature>
<evidence type="ECO:0000313" key="10">
    <source>
        <dbReference type="Proteomes" id="UP000823935"/>
    </source>
</evidence>
<dbReference type="Pfam" id="PF00226">
    <property type="entry name" value="DnaJ"/>
    <property type="match status" value="1"/>
</dbReference>
<evidence type="ECO:0000256" key="1">
    <source>
        <dbReference type="ARBA" id="ARBA00022705"/>
    </source>
</evidence>
<feature type="region of interest" description="Disordered" evidence="7">
    <location>
        <begin position="121"/>
        <end position="140"/>
    </location>
</feature>
<dbReference type="EMBL" id="DVIQ01000113">
    <property type="protein sequence ID" value="HIS33154.1"/>
    <property type="molecule type" value="Genomic_DNA"/>
</dbReference>
<organism evidence="9 10">
    <name type="scientific">Candidatus Limivivens intestinipullorum</name>
    <dbReference type="NCBI Taxonomy" id="2840858"/>
    <lineage>
        <taxon>Bacteria</taxon>
        <taxon>Bacillati</taxon>
        <taxon>Bacillota</taxon>
        <taxon>Clostridia</taxon>
        <taxon>Lachnospirales</taxon>
        <taxon>Lachnospiraceae</taxon>
        <taxon>Lachnospiraceae incertae sedis</taxon>
        <taxon>Candidatus Limivivens</taxon>
    </lineage>
</organism>
<keyword evidence="1" id="KW-0235">DNA replication</keyword>
<dbReference type="SUPFAM" id="SSF46565">
    <property type="entry name" value="Chaperone J-domain"/>
    <property type="match status" value="1"/>
</dbReference>
<dbReference type="SMART" id="SM00271">
    <property type="entry name" value="DnaJ"/>
    <property type="match status" value="1"/>
</dbReference>
<dbReference type="FunFam" id="1.10.287.110:FF:000034">
    <property type="entry name" value="Chaperone protein DnaJ"/>
    <property type="match status" value="1"/>
</dbReference>
<dbReference type="GO" id="GO:0051082">
    <property type="term" value="F:unfolded protein binding"/>
    <property type="evidence" value="ECO:0007669"/>
    <property type="project" value="InterPro"/>
</dbReference>
<evidence type="ECO:0000256" key="5">
    <source>
        <dbReference type="ARBA" id="ARBA00022833"/>
    </source>
</evidence>
<sequence length="392" mass="42173">MGTQKDYYELLGVSRDADTDTIKKAYRKLAKKYHPDTNSGNPQAAEMFKKITEAYSVLSDEKKRKEYDQFGSAAFDGSSPFGNGGPQGGYREYHFDGNNEDLNKIFREFFGNDFGGFGSSGSKNSGQGSGSSGFRGFYSQGTGGQGSGGQSFYGYSSQGSGRQGSGSNSGSRRYYSYNGQDFGSGFGGSDYGFFGRGFGSDGSQGYRQDGEDLNADVEVSFEEAAFGCKKVIHFQNASQGSVQSLEVRIPAGISDGKTIRLKGKGMPGYGGGQPGNLLLKIHVKEKPGYERKDMDVYTTVRIPFTTAVFGGEAQIETLYGPVVCKIQPGTQSGTKIRLRGKGIVSMNNPSVHGDQYAVVEIQVPQNLNSEAARKLREFEQALKGSHGRKSAA</sequence>
<dbReference type="PROSITE" id="PS50076">
    <property type="entry name" value="DNAJ_2"/>
    <property type="match status" value="1"/>
</dbReference>
<keyword evidence="5" id="KW-0862">Zinc</keyword>
<dbReference type="Gene3D" id="2.60.260.20">
    <property type="entry name" value="Urease metallochaperone UreE, N-terminal domain"/>
    <property type="match status" value="2"/>
</dbReference>
<dbReference type="FunFam" id="2.60.260.20:FF:000009">
    <property type="entry name" value="Putative Mitochondrial DnaJ chaperone"/>
    <property type="match status" value="1"/>
</dbReference>
<reference evidence="9" key="2">
    <citation type="journal article" date="2021" name="PeerJ">
        <title>Extensive microbial diversity within the chicken gut microbiome revealed by metagenomics and culture.</title>
        <authorList>
            <person name="Gilroy R."/>
            <person name="Ravi A."/>
            <person name="Getino M."/>
            <person name="Pursley I."/>
            <person name="Horton D.L."/>
            <person name="Alikhan N.F."/>
            <person name="Baker D."/>
            <person name="Gharbi K."/>
            <person name="Hall N."/>
            <person name="Watson M."/>
            <person name="Adriaenssens E.M."/>
            <person name="Foster-Nyarko E."/>
            <person name="Jarju S."/>
            <person name="Secka A."/>
            <person name="Antonio M."/>
            <person name="Oren A."/>
            <person name="Chaudhuri R.R."/>
            <person name="La Ragione R."/>
            <person name="Hildebrand F."/>
            <person name="Pallen M.J."/>
        </authorList>
    </citation>
    <scope>NUCLEOTIDE SEQUENCE</scope>
    <source>
        <strain evidence="9">CHK190-19873</strain>
    </source>
</reference>
<evidence type="ECO:0000256" key="6">
    <source>
        <dbReference type="ARBA" id="ARBA00023186"/>
    </source>
</evidence>
<dbReference type="InterPro" id="IPR002939">
    <property type="entry name" value="DnaJ_C"/>
</dbReference>
<name>A0A9D1JM72_9FIRM</name>
<keyword evidence="2" id="KW-0479">Metal-binding</keyword>
<dbReference type="CDD" id="cd06257">
    <property type="entry name" value="DnaJ"/>
    <property type="match status" value="1"/>
</dbReference>
<evidence type="ECO:0000313" key="9">
    <source>
        <dbReference type="EMBL" id="HIS33154.1"/>
    </source>
</evidence>
<dbReference type="Gene3D" id="1.10.287.110">
    <property type="entry name" value="DnaJ domain"/>
    <property type="match status" value="1"/>
</dbReference>
<keyword evidence="3" id="KW-0677">Repeat</keyword>
<evidence type="ECO:0000256" key="3">
    <source>
        <dbReference type="ARBA" id="ARBA00022737"/>
    </source>
</evidence>
<dbReference type="PANTHER" id="PTHR43096">
    <property type="entry name" value="DNAJ HOMOLOG 1, MITOCHONDRIAL-RELATED"/>
    <property type="match status" value="1"/>
</dbReference>
<dbReference type="InterPro" id="IPR001623">
    <property type="entry name" value="DnaJ_domain"/>
</dbReference>
<protein>
    <submittedName>
        <fullName evidence="9">DnaJ domain-containing protein</fullName>
    </submittedName>
</protein>
<accession>A0A9D1JM72</accession>
<dbReference type="GO" id="GO:0042026">
    <property type="term" value="P:protein refolding"/>
    <property type="evidence" value="ECO:0007669"/>
    <property type="project" value="TreeGrafter"/>
</dbReference>
<dbReference type="CDD" id="cd10747">
    <property type="entry name" value="DnaJ_C"/>
    <property type="match status" value="1"/>
</dbReference>
<evidence type="ECO:0000259" key="8">
    <source>
        <dbReference type="PROSITE" id="PS50076"/>
    </source>
</evidence>
<dbReference type="InterPro" id="IPR018253">
    <property type="entry name" value="DnaJ_domain_CS"/>
</dbReference>
<evidence type="ECO:0000256" key="4">
    <source>
        <dbReference type="ARBA" id="ARBA00022771"/>
    </source>
</evidence>
<evidence type="ECO:0000256" key="2">
    <source>
        <dbReference type="ARBA" id="ARBA00022723"/>
    </source>
</evidence>
<reference evidence="9" key="1">
    <citation type="submission" date="2020-10" db="EMBL/GenBank/DDBJ databases">
        <authorList>
            <person name="Gilroy R."/>
        </authorList>
    </citation>
    <scope>NUCLEOTIDE SEQUENCE</scope>
    <source>
        <strain evidence="9">CHK190-19873</strain>
    </source>
</reference>
<comment type="caution">
    <text evidence="9">The sequence shown here is derived from an EMBL/GenBank/DDBJ whole genome shotgun (WGS) entry which is preliminary data.</text>
</comment>
<dbReference type="AlphaFoldDB" id="A0A9D1JM72"/>
<dbReference type="InterPro" id="IPR036869">
    <property type="entry name" value="J_dom_sf"/>
</dbReference>
<feature type="domain" description="J" evidence="8">
    <location>
        <begin position="6"/>
        <end position="71"/>
    </location>
</feature>
<dbReference type="Proteomes" id="UP000823935">
    <property type="component" value="Unassembled WGS sequence"/>
</dbReference>
<keyword evidence="4" id="KW-0863">Zinc-finger</keyword>
<dbReference type="PANTHER" id="PTHR43096:SF52">
    <property type="entry name" value="DNAJ HOMOLOG 1, MITOCHONDRIAL-RELATED"/>
    <property type="match status" value="1"/>
</dbReference>
<dbReference type="SUPFAM" id="SSF49493">
    <property type="entry name" value="HSP40/DnaJ peptide-binding domain"/>
    <property type="match status" value="2"/>
</dbReference>
<dbReference type="InterPro" id="IPR008971">
    <property type="entry name" value="HSP40/DnaJ_pept-bd"/>
</dbReference>
<dbReference type="GO" id="GO:0005737">
    <property type="term" value="C:cytoplasm"/>
    <property type="evidence" value="ECO:0007669"/>
    <property type="project" value="TreeGrafter"/>
</dbReference>